<dbReference type="GO" id="GO:0005886">
    <property type="term" value="C:plasma membrane"/>
    <property type="evidence" value="ECO:0007669"/>
    <property type="project" value="TreeGrafter"/>
</dbReference>
<dbReference type="EC" id="2.7.8.37" evidence="4"/>
<dbReference type="Proteomes" id="UP000043764">
    <property type="component" value="Unassembled WGS sequence"/>
</dbReference>
<keyword evidence="1" id="KW-0547">Nucleotide-binding</keyword>
<dbReference type="SMART" id="SM00382">
    <property type="entry name" value="AAA"/>
    <property type="match status" value="1"/>
</dbReference>
<sequence length="227" mass="23994">MIELQNVSKSFTLHNQGGAVIPVMEGASLSVAPGECIGLTGASGAGKSTLMRVIYGNYLAASGRVMVGGVDVAKAAPRDILALRRETLGYVSQFLRVVPRVPTLDVVAEPLLAVGFAPDAARDRAATLLAGLNIPERLWQLSPTTFSGGEQQRVNIARGFAHSYPAMLLDEPTASLDVQNRATVLRLIEEAKARGAAIIGIFHDEAAREQVCDRCVDVSAFTPKVAA</sequence>
<name>A0A0H5CZK6_9RHOB</name>
<keyword evidence="5" id="KW-1185">Reference proteome</keyword>
<dbReference type="InterPro" id="IPR017871">
    <property type="entry name" value="ABC_transporter-like_CS"/>
</dbReference>
<evidence type="ECO:0000256" key="1">
    <source>
        <dbReference type="ARBA" id="ARBA00022741"/>
    </source>
</evidence>
<dbReference type="EMBL" id="CVRL01000013">
    <property type="protein sequence ID" value="CRL10306.1"/>
    <property type="molecule type" value="Genomic_DNA"/>
</dbReference>
<dbReference type="InterPro" id="IPR003439">
    <property type="entry name" value="ABC_transporter-like_ATP-bd"/>
</dbReference>
<dbReference type="RefSeq" id="WP_050672860.1">
    <property type="nucleotide sequence ID" value="NZ_CVRL01000013.1"/>
</dbReference>
<feature type="domain" description="ABC transporter" evidence="3">
    <location>
        <begin position="2"/>
        <end position="224"/>
    </location>
</feature>
<keyword evidence="2" id="KW-0067">ATP-binding</keyword>
<dbReference type="PROSITE" id="PS50893">
    <property type="entry name" value="ABC_TRANSPORTER_2"/>
    <property type="match status" value="1"/>
</dbReference>
<dbReference type="PROSITE" id="PS00211">
    <property type="entry name" value="ABC_TRANSPORTER_1"/>
    <property type="match status" value="1"/>
</dbReference>
<dbReference type="InterPro" id="IPR003593">
    <property type="entry name" value="AAA+_ATPase"/>
</dbReference>
<proteinExistence type="predicted"/>
<protein>
    <submittedName>
        <fullName evidence="4">Alpha-D-ribose 1-methylphosphonate 5-triphosphate synthase subunit PhnL</fullName>
        <ecNumber evidence="4">2.7.8.37</ecNumber>
    </submittedName>
</protein>
<dbReference type="InterPro" id="IPR012701">
    <property type="entry name" value="CP_lyase_PhnL"/>
</dbReference>
<dbReference type="SUPFAM" id="SSF52540">
    <property type="entry name" value="P-loop containing nucleoside triphosphate hydrolases"/>
    <property type="match status" value="1"/>
</dbReference>
<accession>A0A0H5CZK6</accession>
<organism evidence="4 5">
    <name type="scientific">Phaeobacter italicus</name>
    <dbReference type="NCBI Taxonomy" id="481446"/>
    <lineage>
        <taxon>Bacteria</taxon>
        <taxon>Pseudomonadati</taxon>
        <taxon>Pseudomonadota</taxon>
        <taxon>Alphaproteobacteria</taxon>
        <taxon>Rhodobacterales</taxon>
        <taxon>Roseobacteraceae</taxon>
        <taxon>Phaeobacter</taxon>
    </lineage>
</organism>
<dbReference type="Pfam" id="PF00005">
    <property type="entry name" value="ABC_tran"/>
    <property type="match status" value="1"/>
</dbReference>
<dbReference type="GO" id="GO:0061693">
    <property type="term" value="F:alpha-D-ribose 1-methylphosphonate 5-triphosphate synthase activity"/>
    <property type="evidence" value="ECO:0007669"/>
    <property type="project" value="UniProtKB-EC"/>
</dbReference>
<evidence type="ECO:0000256" key="2">
    <source>
        <dbReference type="ARBA" id="ARBA00022840"/>
    </source>
</evidence>
<dbReference type="NCBIfam" id="TIGR02324">
    <property type="entry name" value="CP_lyasePhnL"/>
    <property type="match status" value="1"/>
</dbReference>
<evidence type="ECO:0000313" key="5">
    <source>
        <dbReference type="Proteomes" id="UP000043764"/>
    </source>
</evidence>
<dbReference type="PANTHER" id="PTHR24220:SF685">
    <property type="entry name" value="ABC TRANSPORTER RELATED"/>
    <property type="match status" value="1"/>
</dbReference>
<dbReference type="PANTHER" id="PTHR24220">
    <property type="entry name" value="IMPORT ATP-BINDING PROTEIN"/>
    <property type="match status" value="1"/>
</dbReference>
<dbReference type="InterPro" id="IPR015854">
    <property type="entry name" value="ABC_transpr_LolD-like"/>
</dbReference>
<dbReference type="AlphaFoldDB" id="A0A0H5CZK6"/>
<dbReference type="GO" id="GO:0005524">
    <property type="term" value="F:ATP binding"/>
    <property type="evidence" value="ECO:0007669"/>
    <property type="project" value="UniProtKB-KW"/>
</dbReference>
<dbReference type="Gene3D" id="3.40.50.300">
    <property type="entry name" value="P-loop containing nucleotide triphosphate hydrolases"/>
    <property type="match status" value="1"/>
</dbReference>
<gene>
    <name evidence="4" type="primary">phnL</name>
    <name evidence="4" type="ORF">NIT7321_01150</name>
</gene>
<evidence type="ECO:0000313" key="4">
    <source>
        <dbReference type="EMBL" id="CRL10306.1"/>
    </source>
</evidence>
<dbReference type="GO" id="GO:0016887">
    <property type="term" value="F:ATP hydrolysis activity"/>
    <property type="evidence" value="ECO:0007669"/>
    <property type="project" value="InterPro"/>
</dbReference>
<dbReference type="STRING" id="481446.NIT7645_02502"/>
<evidence type="ECO:0000259" key="3">
    <source>
        <dbReference type="PROSITE" id="PS50893"/>
    </source>
</evidence>
<dbReference type="InterPro" id="IPR027417">
    <property type="entry name" value="P-loop_NTPase"/>
</dbReference>
<keyword evidence="4" id="KW-0808">Transferase</keyword>
<reference evidence="5" key="1">
    <citation type="submission" date="2015-05" db="EMBL/GenBank/DDBJ databases">
        <authorList>
            <person name="Rodrigo-Torres Lidia"/>
            <person name="Arahal R.David."/>
        </authorList>
    </citation>
    <scope>NUCLEOTIDE SEQUENCE [LARGE SCALE GENOMIC DNA]</scope>
    <source>
        <strain evidence="5">CECT 7321</strain>
    </source>
</reference>
<dbReference type="GO" id="GO:0022857">
    <property type="term" value="F:transmembrane transporter activity"/>
    <property type="evidence" value="ECO:0007669"/>
    <property type="project" value="TreeGrafter"/>
</dbReference>